<feature type="region of interest" description="Disordered" evidence="1">
    <location>
        <begin position="471"/>
        <end position="536"/>
    </location>
</feature>
<name>A0ABN7AR09_9HEMI</name>
<accession>A0ABN7AR09</accession>
<reference evidence="2 3" key="1">
    <citation type="submission" date="2023-09" db="EMBL/GenBank/DDBJ databases">
        <title>Nesidiocoris tenuis whole genome shotgun sequence.</title>
        <authorList>
            <person name="Shibata T."/>
            <person name="Shimoda M."/>
            <person name="Kobayashi T."/>
            <person name="Uehara T."/>
        </authorList>
    </citation>
    <scope>NUCLEOTIDE SEQUENCE [LARGE SCALE GENOMIC DNA]</scope>
    <source>
        <strain evidence="2 3">Japan</strain>
    </source>
</reference>
<feature type="region of interest" description="Disordered" evidence="1">
    <location>
        <begin position="312"/>
        <end position="349"/>
    </location>
</feature>
<organism evidence="2 3">
    <name type="scientific">Nesidiocoris tenuis</name>
    <dbReference type="NCBI Taxonomy" id="355587"/>
    <lineage>
        <taxon>Eukaryota</taxon>
        <taxon>Metazoa</taxon>
        <taxon>Ecdysozoa</taxon>
        <taxon>Arthropoda</taxon>
        <taxon>Hexapoda</taxon>
        <taxon>Insecta</taxon>
        <taxon>Pterygota</taxon>
        <taxon>Neoptera</taxon>
        <taxon>Paraneoptera</taxon>
        <taxon>Hemiptera</taxon>
        <taxon>Heteroptera</taxon>
        <taxon>Panheteroptera</taxon>
        <taxon>Cimicomorpha</taxon>
        <taxon>Miridae</taxon>
        <taxon>Dicyphina</taxon>
        <taxon>Nesidiocoris</taxon>
    </lineage>
</organism>
<feature type="compositionally biased region" description="Pro residues" evidence="1">
    <location>
        <begin position="484"/>
        <end position="499"/>
    </location>
</feature>
<evidence type="ECO:0000313" key="3">
    <source>
        <dbReference type="Proteomes" id="UP001307889"/>
    </source>
</evidence>
<keyword evidence="3" id="KW-1185">Reference proteome</keyword>
<feature type="region of interest" description="Disordered" evidence="1">
    <location>
        <begin position="25"/>
        <end position="77"/>
    </location>
</feature>
<gene>
    <name evidence="2" type="ORF">NTJ_07453</name>
</gene>
<evidence type="ECO:0000313" key="2">
    <source>
        <dbReference type="EMBL" id="BES94644.1"/>
    </source>
</evidence>
<feature type="compositionally biased region" description="Basic and acidic residues" evidence="1">
    <location>
        <begin position="526"/>
        <end position="536"/>
    </location>
</feature>
<feature type="compositionally biased region" description="Polar residues" evidence="1">
    <location>
        <begin position="322"/>
        <end position="331"/>
    </location>
</feature>
<feature type="compositionally biased region" description="Basic and acidic residues" evidence="1">
    <location>
        <begin position="107"/>
        <end position="116"/>
    </location>
</feature>
<protein>
    <submittedName>
        <fullName evidence="2">Acid_phosphat_A</fullName>
    </submittedName>
</protein>
<dbReference type="EMBL" id="AP028913">
    <property type="protein sequence ID" value="BES94644.1"/>
    <property type="molecule type" value="Genomic_DNA"/>
</dbReference>
<feature type="region of interest" description="Disordered" evidence="1">
    <location>
        <begin position="94"/>
        <end position="128"/>
    </location>
</feature>
<feature type="compositionally biased region" description="Basic and acidic residues" evidence="1">
    <location>
        <begin position="25"/>
        <end position="58"/>
    </location>
</feature>
<evidence type="ECO:0000256" key="1">
    <source>
        <dbReference type="SAM" id="MobiDB-lite"/>
    </source>
</evidence>
<proteinExistence type="predicted"/>
<dbReference type="Proteomes" id="UP001307889">
    <property type="component" value="Chromosome 5"/>
</dbReference>
<sequence>MTFLCFRGSPLRPASDVFPSLSFEEKNVGSASKSERQGSRKIHRNDGETKARSFEASRRPGVPDTTVGMMASGGGRIRRQEMWSRKRSWSVNDCLPLPSSGALSKTTKPESAEPQRSKTKTLGSESEAGLRSRLEALDLSGVKISHKRPTTRACAVDFRRDLFGGKDVGGLARTDGQGRPRPARLSLPAAATAANAWSLRVAGGESSAAVAAGTMAPATAGPVRRQRHSVAGWRPHHHQLGANKSGTACVFSTAVISGAASAPNLTDIIPNTASVSEGCGGVPPIRPLETLHNALSLRQIDSFLERMARGFKTPASTPPRQPGSSRPTSPSGLGGWSDPPSFVSTSGASSPAPLPEFFLAQRLQQSGLDVYGHRDSIEVAELYNNSGFSSYPQSINNEGSEDERYFYEDSESDPHETDTTVVPSEDQTRAKLSDIAWPRDGDGDTQISAPKSSGRFTCTSVGEEVQLVTTTSSSVSTGFSMDPPTTPTPTTPIPTPTTPSPATIGFFPPEVAPITSTISDDIPAIPRDRIDSSEDS</sequence>